<feature type="transmembrane region" description="Helical" evidence="1">
    <location>
        <begin position="589"/>
        <end position="615"/>
    </location>
</feature>
<accession>A0ABS5XZU8</accession>
<organism evidence="2 3">
    <name type="scientific">Leptothoe kymatousa TAU-MAC 1615</name>
    <dbReference type="NCBI Taxonomy" id="2364775"/>
    <lineage>
        <taxon>Bacteria</taxon>
        <taxon>Bacillati</taxon>
        <taxon>Cyanobacteriota</taxon>
        <taxon>Cyanophyceae</taxon>
        <taxon>Nodosilineales</taxon>
        <taxon>Cymatolegaceae</taxon>
        <taxon>Leptothoe</taxon>
        <taxon>Leptothoe kymatousa</taxon>
    </lineage>
</organism>
<name>A0ABS5XZU8_9CYAN</name>
<reference evidence="2 3" key="1">
    <citation type="journal article" date="2021" name="Mar. Drugs">
        <title>Genome Reduction and Secondary Metabolism of the Marine Sponge-Associated Cyanobacterium Leptothoe.</title>
        <authorList>
            <person name="Konstantinou D."/>
            <person name="Popin R.V."/>
            <person name="Fewer D.P."/>
            <person name="Sivonen K."/>
            <person name="Gkelis S."/>
        </authorList>
    </citation>
    <scope>NUCLEOTIDE SEQUENCE [LARGE SCALE GENOMIC DNA]</scope>
    <source>
        <strain evidence="2 3">TAU-MAC 1615</strain>
    </source>
</reference>
<feature type="transmembrane region" description="Helical" evidence="1">
    <location>
        <begin position="388"/>
        <end position="410"/>
    </location>
</feature>
<feature type="transmembrane region" description="Helical" evidence="1">
    <location>
        <begin position="523"/>
        <end position="548"/>
    </location>
</feature>
<protein>
    <submittedName>
        <fullName evidence="2">AAA-like domain-containing protein</fullName>
    </submittedName>
</protein>
<sequence>MNQPSVYSIGGSLQLNAPTYVWRSADDELYEQLMAGRFCYVLTSRQMGKSSLRVRTMARLQAADVACAFIDLTASGSIATPDQWYRGLLYRIFRMFPQVSAASWETEWTNHSTLPVVQRFGHLLETVLLPSLQQNIVIFIDEIEAVLSFEFRTDDFFAFIRACYNQRAENPIYRRLTFCLLGVTTPSDLIENRRLTPFNIGQAIQLNGLELQHARTKLTQGMAGKVNNPEQSLKEILAWTGGQPFLTQKICQLVGQHAEGHSSSLEDIIHRYIIKNWETQDDPEHLKTIRDRILYNPSQAIALLYRYQTILNSSVTVSNEPEDIELQLSGLVTCQNNRLIVANRVYQTIFNQHWIERQLDNIWEISNPADTFTQRDAASITKQYTIKLFTFNLVLITVATLSLYLHYGVFLGESRTQEFINCQDCLNNPGLVELFRLLILLSGASYMMDLRWKDQADDLRQSKSKKAKFFRWAILAIFICLFAALAWHNFFNAPQYLQAKYPSIDQQLNDPFDRFKEYQLPSIVYIAYGFIVYVPIALKFTVISVYAVTNDLTKNWQNNTKLKSNIAKVINTYSTIPNRLKQKTVRNLFAQYFLVFINIISPYTTLFIWVEAIRIFEDRVGLMTYTPDAQSFQKITYFFSASVLGILFVSLSQYLKALKTSSDALLRLQDENTSKFRTDNGLFQLLGRLIGSNVSFLLLFLIVLSNFLNVIVEKIAQAFSVL</sequence>
<evidence type="ECO:0000313" key="2">
    <source>
        <dbReference type="EMBL" id="MBT9311096.1"/>
    </source>
</evidence>
<feature type="transmembrane region" description="Helical" evidence="1">
    <location>
        <begin position="685"/>
        <end position="704"/>
    </location>
</feature>
<keyword evidence="3" id="KW-1185">Reference proteome</keyword>
<keyword evidence="1" id="KW-0472">Membrane</keyword>
<dbReference type="Pfam" id="PF14516">
    <property type="entry name" value="AAA_35"/>
    <property type="match status" value="1"/>
</dbReference>
<feature type="transmembrane region" description="Helical" evidence="1">
    <location>
        <begin position="469"/>
        <end position="487"/>
    </location>
</feature>
<comment type="caution">
    <text evidence="2">The sequence shown here is derived from an EMBL/GenBank/DDBJ whole genome shotgun (WGS) entry which is preliminary data.</text>
</comment>
<feature type="transmembrane region" description="Helical" evidence="1">
    <location>
        <begin position="635"/>
        <end position="655"/>
    </location>
</feature>
<proteinExistence type="predicted"/>
<gene>
    <name evidence="2" type="ORF">IXB28_02665</name>
</gene>
<evidence type="ECO:0000313" key="3">
    <source>
        <dbReference type="Proteomes" id="UP001196661"/>
    </source>
</evidence>
<dbReference type="Gene3D" id="3.40.50.300">
    <property type="entry name" value="P-loop containing nucleotide triphosphate hydrolases"/>
    <property type="match status" value="1"/>
</dbReference>
<keyword evidence="1" id="KW-1133">Transmembrane helix</keyword>
<dbReference type="EMBL" id="JADOER010000004">
    <property type="protein sequence ID" value="MBT9311096.1"/>
    <property type="molecule type" value="Genomic_DNA"/>
</dbReference>
<dbReference type="InterPro" id="IPR027417">
    <property type="entry name" value="P-loop_NTPase"/>
</dbReference>
<evidence type="ECO:0000256" key="1">
    <source>
        <dbReference type="SAM" id="Phobius"/>
    </source>
</evidence>
<dbReference type="SUPFAM" id="SSF52540">
    <property type="entry name" value="P-loop containing nucleoside triphosphate hydrolases"/>
    <property type="match status" value="1"/>
</dbReference>
<dbReference type="RefSeq" id="WP_215617004.1">
    <property type="nucleotide sequence ID" value="NZ_JADOER010000004.1"/>
</dbReference>
<dbReference type="Proteomes" id="UP001196661">
    <property type="component" value="Unassembled WGS sequence"/>
</dbReference>
<keyword evidence="1" id="KW-0812">Transmembrane</keyword>